<dbReference type="GeneID" id="93504260"/>
<dbReference type="Proteomes" id="UP001611263">
    <property type="component" value="Unassembled WGS sequence"/>
</dbReference>
<evidence type="ECO:0000313" key="3">
    <source>
        <dbReference type="Proteomes" id="UP001611263"/>
    </source>
</evidence>
<evidence type="ECO:0000256" key="1">
    <source>
        <dbReference type="SAM" id="Phobius"/>
    </source>
</evidence>
<protein>
    <submittedName>
        <fullName evidence="2">Uncharacterized protein</fullName>
    </submittedName>
</protein>
<comment type="caution">
    <text evidence="2">The sequence shown here is derived from an EMBL/GenBank/DDBJ whole genome shotgun (WGS) entry which is preliminary data.</text>
</comment>
<dbReference type="EMBL" id="JBIRUQ010000002">
    <property type="protein sequence ID" value="MFI1461117.1"/>
    <property type="molecule type" value="Genomic_DNA"/>
</dbReference>
<keyword evidence="1" id="KW-0472">Membrane</keyword>
<evidence type="ECO:0000313" key="2">
    <source>
        <dbReference type="EMBL" id="MFI1461117.1"/>
    </source>
</evidence>
<name>A0ABW7TJA1_9NOCA</name>
<sequence>MTELVERDRADRRDADANGRFPARPLRAVAATLGALILTPVAIGTAANGAVLTGRWWDVTDRWLAPVQSVLGAVLLLAVAALAVAVPVAAMAAGLVWGILPGVVQIVIPENTYRLISAVPGVPTDLDRALHSWLSGGVVLLIGALLFGAGLTAVLLRRRLAG</sequence>
<feature type="transmembrane region" description="Helical" evidence="1">
    <location>
        <begin position="28"/>
        <end position="52"/>
    </location>
</feature>
<organism evidence="2 3">
    <name type="scientific">Nocardia carnea</name>
    <dbReference type="NCBI Taxonomy" id="37328"/>
    <lineage>
        <taxon>Bacteria</taxon>
        <taxon>Bacillati</taxon>
        <taxon>Actinomycetota</taxon>
        <taxon>Actinomycetes</taxon>
        <taxon>Mycobacteriales</taxon>
        <taxon>Nocardiaceae</taxon>
        <taxon>Nocardia</taxon>
    </lineage>
</organism>
<proteinExistence type="predicted"/>
<keyword evidence="1" id="KW-0812">Transmembrane</keyword>
<keyword evidence="3" id="KW-1185">Reference proteome</keyword>
<dbReference type="RefSeq" id="WP_051157248.1">
    <property type="nucleotide sequence ID" value="NZ_JBIRUQ010000002.1"/>
</dbReference>
<feature type="transmembrane region" description="Helical" evidence="1">
    <location>
        <begin position="133"/>
        <end position="156"/>
    </location>
</feature>
<accession>A0ABW7TJA1</accession>
<reference evidence="2 3" key="1">
    <citation type="submission" date="2024-10" db="EMBL/GenBank/DDBJ databases">
        <title>The Natural Products Discovery Center: Release of the First 8490 Sequenced Strains for Exploring Actinobacteria Biosynthetic Diversity.</title>
        <authorList>
            <person name="Kalkreuter E."/>
            <person name="Kautsar S.A."/>
            <person name="Yang D."/>
            <person name="Bader C.D."/>
            <person name="Teijaro C.N."/>
            <person name="Fluegel L."/>
            <person name="Davis C.M."/>
            <person name="Simpson J.R."/>
            <person name="Lauterbach L."/>
            <person name="Steele A.D."/>
            <person name="Gui C."/>
            <person name="Meng S."/>
            <person name="Li G."/>
            <person name="Viehrig K."/>
            <person name="Ye F."/>
            <person name="Su P."/>
            <person name="Kiefer A.F."/>
            <person name="Nichols A."/>
            <person name="Cepeda A.J."/>
            <person name="Yan W."/>
            <person name="Fan B."/>
            <person name="Jiang Y."/>
            <person name="Adhikari A."/>
            <person name="Zheng C.-J."/>
            <person name="Schuster L."/>
            <person name="Cowan T.M."/>
            <person name="Smanski M.J."/>
            <person name="Chevrette M.G."/>
            <person name="De Carvalho L.P.S."/>
            <person name="Shen B."/>
        </authorList>
    </citation>
    <scope>NUCLEOTIDE SEQUENCE [LARGE SCALE GENOMIC DNA]</scope>
    <source>
        <strain evidence="2 3">NPDC020568</strain>
    </source>
</reference>
<keyword evidence="1" id="KW-1133">Transmembrane helix</keyword>
<gene>
    <name evidence="2" type="ORF">ACH4WX_10380</name>
</gene>
<feature type="transmembrane region" description="Helical" evidence="1">
    <location>
        <begin position="73"/>
        <end position="100"/>
    </location>
</feature>